<gene>
    <name evidence="2" type="ORF">DB30_06539</name>
</gene>
<feature type="region of interest" description="Disordered" evidence="1">
    <location>
        <begin position="103"/>
        <end position="214"/>
    </location>
</feature>
<dbReference type="EMBL" id="JMCC02000007">
    <property type="protein sequence ID" value="KIG18928.1"/>
    <property type="molecule type" value="Genomic_DNA"/>
</dbReference>
<comment type="caution">
    <text evidence="2">The sequence shown here is derived from an EMBL/GenBank/DDBJ whole genome shotgun (WGS) entry which is preliminary data.</text>
</comment>
<accession>A0A0C2A6C5</accession>
<dbReference type="AlphaFoldDB" id="A0A0C2A6C5"/>
<evidence type="ECO:0000313" key="2">
    <source>
        <dbReference type="EMBL" id="KIG18928.1"/>
    </source>
</evidence>
<name>A0A0C2A6C5_9BACT</name>
<proteinExistence type="predicted"/>
<protein>
    <submittedName>
        <fullName evidence="2">Periplasmic thiol disulfide interchange protein DsbA</fullName>
    </submittedName>
</protein>
<feature type="region of interest" description="Disordered" evidence="1">
    <location>
        <begin position="276"/>
        <end position="316"/>
    </location>
</feature>
<reference evidence="2 3" key="1">
    <citation type="submission" date="2014-12" db="EMBL/GenBank/DDBJ databases">
        <title>Genome assembly of Enhygromyxa salina DSM 15201.</title>
        <authorList>
            <person name="Sharma G."/>
            <person name="Subramanian S."/>
        </authorList>
    </citation>
    <scope>NUCLEOTIDE SEQUENCE [LARGE SCALE GENOMIC DNA]</scope>
    <source>
        <strain evidence="2 3">DSM 15201</strain>
    </source>
</reference>
<feature type="compositionally biased region" description="Gly residues" evidence="1">
    <location>
        <begin position="189"/>
        <end position="203"/>
    </location>
</feature>
<evidence type="ECO:0000256" key="1">
    <source>
        <dbReference type="SAM" id="MobiDB-lite"/>
    </source>
</evidence>
<evidence type="ECO:0000313" key="3">
    <source>
        <dbReference type="Proteomes" id="UP000031599"/>
    </source>
</evidence>
<organism evidence="2 3">
    <name type="scientific">Enhygromyxa salina</name>
    <dbReference type="NCBI Taxonomy" id="215803"/>
    <lineage>
        <taxon>Bacteria</taxon>
        <taxon>Pseudomonadati</taxon>
        <taxon>Myxococcota</taxon>
        <taxon>Polyangia</taxon>
        <taxon>Nannocystales</taxon>
        <taxon>Nannocystaceae</taxon>
        <taxon>Enhygromyxa</taxon>
    </lineage>
</organism>
<dbReference type="Proteomes" id="UP000031599">
    <property type="component" value="Unassembled WGS sequence"/>
</dbReference>
<feature type="region of interest" description="Disordered" evidence="1">
    <location>
        <begin position="37"/>
        <end position="62"/>
    </location>
</feature>
<sequence length="316" mass="32658">MLRACSCGFNGAALNRGRKDGEATTGMRDIVWLQRGRPQSRAERATIRNRPGSSSCTASTGPPSIEGGKCLTVLVRPVEIRFNGAALNRGRKGDPGLVCDGGTCAASTGPPSIEGGKVRPRWPTDPRWSLQRGRPQSRAERPCLKSRTGSKTAKLQRGRPQSRAERGNDATALEDSRHASTGPPSIEGGKPGTNGARGGGGMLQRGRPQSRAESMNSLATLDALDVASTGPPSIEGGKKPGRVAAVRVSVASTGPPSIEGGKALIRAFLTWIFGASTGPPSIEGGKPRSGSGRAGERLASTGPPSIEGGKREALSV</sequence>
<feature type="compositionally biased region" description="Polar residues" evidence="1">
    <location>
        <begin position="51"/>
        <end position="62"/>
    </location>
</feature>
<feature type="compositionally biased region" description="Basic and acidic residues" evidence="1">
    <location>
        <begin position="162"/>
        <end position="178"/>
    </location>
</feature>